<evidence type="ECO:0000313" key="2">
    <source>
        <dbReference type="Proteomes" id="UP000306319"/>
    </source>
</evidence>
<comment type="caution">
    <text evidence="1">The sequence shown here is derived from an EMBL/GenBank/DDBJ whole genome shotgun (WGS) entry which is preliminary data.</text>
</comment>
<protein>
    <submittedName>
        <fullName evidence="1">Glycoside hydrolase family 95 protein</fullName>
    </submittedName>
</protein>
<proteinExistence type="predicted"/>
<organism evidence="1 2">
    <name type="scientific">Lepagella muris</name>
    <dbReference type="NCBI Taxonomy" id="3032870"/>
    <lineage>
        <taxon>Bacteria</taxon>
        <taxon>Pseudomonadati</taxon>
        <taxon>Bacteroidota</taxon>
        <taxon>Bacteroidia</taxon>
        <taxon>Bacteroidales</taxon>
        <taxon>Muribaculaceae</taxon>
        <taxon>Lepagella</taxon>
    </lineage>
</organism>
<accession>A0AC61RDQ6</accession>
<name>A0AC61RDQ6_9BACT</name>
<keyword evidence="1" id="KW-0378">Hydrolase</keyword>
<dbReference type="Proteomes" id="UP000306319">
    <property type="component" value="Unassembled WGS sequence"/>
</dbReference>
<evidence type="ECO:0000313" key="1">
    <source>
        <dbReference type="EMBL" id="TGY77971.1"/>
    </source>
</evidence>
<reference evidence="1" key="1">
    <citation type="submission" date="2019-04" db="EMBL/GenBank/DDBJ databases">
        <title>Microbes associate with the intestines of laboratory mice.</title>
        <authorList>
            <person name="Navarre W."/>
            <person name="Wong E."/>
            <person name="Huang K."/>
            <person name="Tropini C."/>
            <person name="Ng K."/>
            <person name="Yu B."/>
        </authorList>
    </citation>
    <scope>NUCLEOTIDE SEQUENCE</scope>
    <source>
        <strain evidence="1">NM04_E33</strain>
    </source>
</reference>
<dbReference type="EMBL" id="SRYB01000018">
    <property type="protein sequence ID" value="TGY77971.1"/>
    <property type="molecule type" value="Genomic_DNA"/>
</dbReference>
<sequence>MKKFILPVIFLAASVNTSFANDLTLKFDRQADFFEESFVIGNGTQGAIIYGNPSRERISLNDITFWTGEPEKGVYSPGAYKAIPGIREALAKGDFAKAEQLQKEVQGHYTQNYQPIGNLFIDFADKSALTTYNRTLDLKTAKANVTYSKGGNEITTEYFASAPDSLIAVRIKAERPIDLSLYFDSPVEYNATSNGSRISADGHAAYTSMPSYVNGNLHNNLKYYPNRGISFRTNISAYSPNGSITPTPDGKLDVKGTTDLTIYVTMATNFAGVSVNPSESGIDYKGNANRLADKALRKGWDAISADQYADYSKFFSRASIDLGDSSDELNAMPTDIRLKNYCDNNAVDPDLEELYFQYGRYLLISCSRTPGVPANLQGLWNEYLLPPWSSNYTTNINLEENYWPAEVTNLSELHLPMLSFIKQLPTTGRETAKEYYGVDRGWCLGHNSDIWGMTNPVGLHGGDPSWANWNMGGAWVASHIWEHYLFTKDRDFLKEYYPVLKGAAEFCIDWMTEDNNGKLITSPSTSPENKFMAPDGNAYATSNGNYADIAMIRQCISDARDAARELSTDADFIKEADSTLANIRPYEVGANGQLMEWTTDFPEQDPQHRHQSHLYGLYPGHHISVAGTPDLAKAAARSLEIKGENTTGWSTGWRVNLLARLAEPEKAYSMYRRLLKYVSPDNYQGPDKRHGGGTYPNLLDAHAPFQIDGNFGGTAGVAEMLIQSTPDMITLLPTLPKEWKTGSFNGLRARGVFSLDTKWENGKVKQFTISSEKGGKTTVKANGKKIKVSLKPGESKTIRP</sequence>
<gene>
    <name evidence="1" type="ORF">E5331_12385</name>
</gene>
<keyword evidence="2" id="KW-1185">Reference proteome</keyword>